<accession>A0AAV5SM29</accession>
<organism evidence="2 3">
    <name type="scientific">Pristionchus entomophagus</name>
    <dbReference type="NCBI Taxonomy" id="358040"/>
    <lineage>
        <taxon>Eukaryota</taxon>
        <taxon>Metazoa</taxon>
        <taxon>Ecdysozoa</taxon>
        <taxon>Nematoda</taxon>
        <taxon>Chromadorea</taxon>
        <taxon>Rhabditida</taxon>
        <taxon>Rhabditina</taxon>
        <taxon>Diplogasteromorpha</taxon>
        <taxon>Diplogasteroidea</taxon>
        <taxon>Neodiplogasteridae</taxon>
        <taxon>Pristionchus</taxon>
    </lineage>
</organism>
<comment type="caution">
    <text evidence="2">The sequence shown here is derived from an EMBL/GenBank/DDBJ whole genome shotgun (WGS) entry which is preliminary data.</text>
</comment>
<dbReference type="EMBL" id="BTSX01000001">
    <property type="protein sequence ID" value="GMS80661.1"/>
    <property type="molecule type" value="Genomic_DNA"/>
</dbReference>
<gene>
    <name evidence="2" type="ORF">PENTCL1PPCAC_2836</name>
</gene>
<dbReference type="Proteomes" id="UP001432027">
    <property type="component" value="Unassembled WGS sequence"/>
</dbReference>
<sequence length="86" mass="9241">MIPVDAMKNRFAFHTEPSIHLGMTCDQLTEFIANHNINACRPQENHAINAADSPLYPTPPPSSSACYDDAPPSSSTVSSPSLCLTP</sequence>
<feature type="compositionally biased region" description="Low complexity" evidence="1">
    <location>
        <begin position="71"/>
        <end position="86"/>
    </location>
</feature>
<evidence type="ECO:0000313" key="2">
    <source>
        <dbReference type="EMBL" id="GMS80661.1"/>
    </source>
</evidence>
<protein>
    <submittedName>
        <fullName evidence="2">Uncharacterized protein</fullName>
    </submittedName>
</protein>
<keyword evidence="3" id="KW-1185">Reference proteome</keyword>
<feature type="region of interest" description="Disordered" evidence="1">
    <location>
        <begin position="50"/>
        <end position="86"/>
    </location>
</feature>
<proteinExistence type="predicted"/>
<name>A0AAV5SM29_9BILA</name>
<evidence type="ECO:0000313" key="3">
    <source>
        <dbReference type="Proteomes" id="UP001432027"/>
    </source>
</evidence>
<evidence type="ECO:0000256" key="1">
    <source>
        <dbReference type="SAM" id="MobiDB-lite"/>
    </source>
</evidence>
<feature type="non-terminal residue" evidence="2">
    <location>
        <position position="86"/>
    </location>
</feature>
<dbReference type="AlphaFoldDB" id="A0AAV5SM29"/>
<reference evidence="2" key="1">
    <citation type="submission" date="2023-10" db="EMBL/GenBank/DDBJ databases">
        <title>Genome assembly of Pristionchus species.</title>
        <authorList>
            <person name="Yoshida K."/>
            <person name="Sommer R.J."/>
        </authorList>
    </citation>
    <scope>NUCLEOTIDE SEQUENCE</scope>
    <source>
        <strain evidence="2">RS0144</strain>
    </source>
</reference>